<name>A0AAW0K0V7_QUESU</name>
<dbReference type="PANTHER" id="PTHR14269">
    <property type="entry name" value="CDP-DIACYLGLYCEROL--GLYCEROL-3-PHOSPHATE 3-PHOSPHATIDYLTRANSFERASE-RELATED"/>
    <property type="match status" value="1"/>
</dbReference>
<dbReference type="NCBIfam" id="TIGR01456">
    <property type="entry name" value="CECR5"/>
    <property type="match status" value="2"/>
</dbReference>
<evidence type="ECO:0000313" key="1">
    <source>
        <dbReference type="EMBL" id="KAK7832922.1"/>
    </source>
</evidence>
<proteinExistence type="predicted"/>
<reference evidence="1 2" key="1">
    <citation type="journal article" date="2018" name="Sci. Data">
        <title>The draft genome sequence of cork oak.</title>
        <authorList>
            <person name="Ramos A.M."/>
            <person name="Usie A."/>
            <person name="Barbosa P."/>
            <person name="Barros P.M."/>
            <person name="Capote T."/>
            <person name="Chaves I."/>
            <person name="Simoes F."/>
            <person name="Abreu I."/>
            <person name="Carrasquinho I."/>
            <person name="Faro C."/>
            <person name="Guimaraes J.B."/>
            <person name="Mendonca D."/>
            <person name="Nobrega F."/>
            <person name="Rodrigues L."/>
            <person name="Saibo N.J.M."/>
            <person name="Varela M.C."/>
            <person name="Egas C."/>
            <person name="Matos J."/>
            <person name="Miguel C.M."/>
            <person name="Oliveira M.M."/>
            <person name="Ricardo C.P."/>
            <person name="Goncalves S."/>
        </authorList>
    </citation>
    <scope>NUCLEOTIDE SEQUENCE [LARGE SCALE GENOMIC DNA]</scope>
    <source>
        <strain evidence="2">cv. HL8</strain>
    </source>
</reference>
<gene>
    <name evidence="1" type="primary">YKR070W_1</name>
    <name evidence="1" type="ORF">CFP56_026098</name>
</gene>
<dbReference type="GO" id="GO:0046474">
    <property type="term" value="P:glycerophospholipid biosynthetic process"/>
    <property type="evidence" value="ECO:0007669"/>
    <property type="project" value="TreeGrafter"/>
</dbReference>
<dbReference type="Gene3D" id="3.40.50.1000">
    <property type="entry name" value="HAD superfamily/HAD-like"/>
    <property type="match status" value="2"/>
</dbReference>
<protein>
    <submittedName>
        <fullName evidence="1">Uncharacterized protein</fullName>
    </submittedName>
</protein>
<dbReference type="InterPro" id="IPR006353">
    <property type="entry name" value="HAD-SF_hydro_IIA_CECR5"/>
</dbReference>
<dbReference type="AlphaFoldDB" id="A0AAW0K0V7"/>
<dbReference type="InterPro" id="IPR050324">
    <property type="entry name" value="CDP-alcohol_PTase-I"/>
</dbReference>
<comment type="caution">
    <text evidence="1">The sequence shown here is derived from an EMBL/GenBank/DDBJ whole genome shotgun (WGS) entry which is preliminary data.</text>
</comment>
<accession>A0AAW0K0V7</accession>
<dbReference type="PANTHER" id="PTHR14269:SF4">
    <property type="entry name" value="CAT EYE SYNDROME CRITICAL REGION PROTEIN 5"/>
    <property type="match status" value="1"/>
</dbReference>
<dbReference type="NCBIfam" id="TIGR01460">
    <property type="entry name" value="HAD-SF-IIA"/>
    <property type="match status" value="1"/>
</dbReference>
<keyword evidence="2" id="KW-1185">Reference proteome</keyword>
<evidence type="ECO:0000313" key="2">
    <source>
        <dbReference type="Proteomes" id="UP000237347"/>
    </source>
</evidence>
<dbReference type="Proteomes" id="UP000237347">
    <property type="component" value="Unassembled WGS sequence"/>
</dbReference>
<organism evidence="1 2">
    <name type="scientific">Quercus suber</name>
    <name type="common">Cork oak</name>
    <dbReference type="NCBI Taxonomy" id="58331"/>
    <lineage>
        <taxon>Eukaryota</taxon>
        <taxon>Viridiplantae</taxon>
        <taxon>Streptophyta</taxon>
        <taxon>Embryophyta</taxon>
        <taxon>Tracheophyta</taxon>
        <taxon>Spermatophyta</taxon>
        <taxon>Magnoliopsida</taxon>
        <taxon>eudicotyledons</taxon>
        <taxon>Gunneridae</taxon>
        <taxon>Pentapetalae</taxon>
        <taxon>rosids</taxon>
        <taxon>fabids</taxon>
        <taxon>Fagales</taxon>
        <taxon>Fagaceae</taxon>
        <taxon>Quercus</taxon>
    </lineage>
</organism>
<dbReference type="GO" id="GO:0005739">
    <property type="term" value="C:mitochondrion"/>
    <property type="evidence" value="ECO:0007669"/>
    <property type="project" value="TreeGrafter"/>
</dbReference>
<dbReference type="SUPFAM" id="SSF56784">
    <property type="entry name" value="HAD-like"/>
    <property type="match status" value="1"/>
</dbReference>
<dbReference type="InterPro" id="IPR036412">
    <property type="entry name" value="HAD-like_sf"/>
</dbReference>
<dbReference type="EMBL" id="PKMF04000416">
    <property type="protein sequence ID" value="KAK7832922.1"/>
    <property type="molecule type" value="Genomic_DNA"/>
</dbReference>
<dbReference type="InterPro" id="IPR006357">
    <property type="entry name" value="HAD-SF_hydro_IIA"/>
</dbReference>
<dbReference type="InterPro" id="IPR023214">
    <property type="entry name" value="HAD_sf"/>
</dbReference>
<dbReference type="Pfam" id="PF13344">
    <property type="entry name" value="Hydrolase_6"/>
    <property type="match status" value="1"/>
</dbReference>
<dbReference type="Pfam" id="PF13242">
    <property type="entry name" value="Hydrolase_like"/>
    <property type="match status" value="1"/>
</dbReference>
<sequence length="426" mass="47736">MSFGIGILRRASHSQRPNSNKKQSLPSLFFSIFPRSFSQLHSQTQLPSFGIAFDIDGVVLRDHTPIGGSPQALRKLYDHNSGGGFRESKRAMQLSELLGVNISPSQVLQGHSPFKQLVNRYENELVVAVGKGEPAAVMFEYGFKNVLSIDEYASCFDDIDPLAQYKEWITKKVANQSRTFKEIGPRKSVHSERVQAAFIVSDSVDWSRDIQEWITKKVANQSRTFKEIGPRKSVHSERVQAAFIVSDSVDWSRDIQVLCDILRSGGLPGKETGHQPPLYFAHDDLKYQATFPSERLGMGAFRIALESIFNRIHFNALEYTSFGKPNAFVFKNAETVLKQLASSLNHEVHVVNHPDDGSHFKTLYMIGDNPSVDIKGARQAGHPWFSILTRTGVFKGKESPSDFPADLVVDTVEEAVDYILRKECTS</sequence>